<dbReference type="Pfam" id="PF03476">
    <property type="entry name" value="MOSC_N"/>
    <property type="match status" value="1"/>
</dbReference>
<organism evidence="2 3">
    <name type="scientific">Simiduia agarivorans (strain DSM 21679 / JCM 13881 / BCRC 17597 / SA1)</name>
    <dbReference type="NCBI Taxonomy" id="1117647"/>
    <lineage>
        <taxon>Bacteria</taxon>
        <taxon>Pseudomonadati</taxon>
        <taxon>Pseudomonadota</taxon>
        <taxon>Gammaproteobacteria</taxon>
        <taxon>Cellvibrionales</taxon>
        <taxon>Cellvibrionaceae</taxon>
        <taxon>Simiduia</taxon>
    </lineage>
</organism>
<proteinExistence type="predicted"/>
<dbReference type="PANTHER" id="PTHR14237:SF19">
    <property type="entry name" value="MITOCHONDRIAL AMIDOXIME REDUCING COMPONENT 1"/>
    <property type="match status" value="1"/>
</dbReference>
<evidence type="ECO:0000259" key="1">
    <source>
        <dbReference type="PROSITE" id="PS51340"/>
    </source>
</evidence>
<keyword evidence="3" id="KW-1185">Reference proteome</keyword>
<dbReference type="OrthoDB" id="581532at2"/>
<dbReference type="SUPFAM" id="SSF50800">
    <property type="entry name" value="PK beta-barrel domain-like"/>
    <property type="match status" value="1"/>
</dbReference>
<dbReference type="KEGG" id="saga:M5M_18080"/>
<dbReference type="EMBL" id="CP003746">
    <property type="protein sequence ID" value="AFV00745.1"/>
    <property type="molecule type" value="Genomic_DNA"/>
</dbReference>
<feature type="domain" description="MOSC" evidence="1">
    <location>
        <begin position="120"/>
        <end position="285"/>
    </location>
</feature>
<dbReference type="InterPro" id="IPR011037">
    <property type="entry name" value="Pyrv_Knase-like_insert_dom_sf"/>
</dbReference>
<evidence type="ECO:0000313" key="3">
    <source>
        <dbReference type="Proteomes" id="UP000000466"/>
    </source>
</evidence>
<dbReference type="HOGENOM" id="CLU_028286_0_1_6"/>
<evidence type="ECO:0000313" key="2">
    <source>
        <dbReference type="EMBL" id="AFV00745.1"/>
    </source>
</evidence>
<dbReference type="eggNOG" id="COG3217">
    <property type="taxonomic scope" value="Bacteria"/>
</dbReference>
<dbReference type="STRING" id="1117647.M5M_18080"/>
<name>K4KNK6_SIMAS</name>
<protein>
    <submittedName>
        <fullName evidence="2">Molybdenum cofactor sulfurase</fullName>
    </submittedName>
</protein>
<sequence length="288" mass="32037">MAISISELYIYPVKSLKGISLNTRRCDIRGLEDDRRWMLIDEHNRFVTQRQWPALARLHTRLDQDALTLSAGAAEIRIARSEPDSPIEPATIWSDQVQVKAETQPVTAFIQDLLPDLPALRLVRLAAQRPQAKPQYQGENTHTVFADMAPLLVANSASLDALNRALIEKGLAPVPMNRFRPNVVISGIKAFAEHRLQGLQHNHYALKFSYPCERCVMTTVDQETGIKHPDMEPYRTLASINAMPAYGEGEHHKPANPKAPAFGENALLHAPANATLSVGDSLCAWKNT</sequence>
<dbReference type="PROSITE" id="PS51340">
    <property type="entry name" value="MOSC"/>
    <property type="match status" value="1"/>
</dbReference>
<dbReference type="AlphaFoldDB" id="K4KNK6"/>
<dbReference type="GO" id="GO:0003824">
    <property type="term" value="F:catalytic activity"/>
    <property type="evidence" value="ECO:0007669"/>
    <property type="project" value="InterPro"/>
</dbReference>
<accession>K4KNK6</accession>
<dbReference type="PANTHER" id="PTHR14237">
    <property type="entry name" value="MOLYBDOPTERIN COFACTOR SULFURASE MOSC"/>
    <property type="match status" value="1"/>
</dbReference>
<dbReference type="InterPro" id="IPR005303">
    <property type="entry name" value="MOCOS_middle"/>
</dbReference>
<dbReference type="Pfam" id="PF03473">
    <property type="entry name" value="MOSC"/>
    <property type="match status" value="1"/>
</dbReference>
<dbReference type="GO" id="GO:0030170">
    <property type="term" value="F:pyridoxal phosphate binding"/>
    <property type="evidence" value="ECO:0007669"/>
    <property type="project" value="InterPro"/>
</dbReference>
<dbReference type="SUPFAM" id="SSF141673">
    <property type="entry name" value="MOSC N-terminal domain-like"/>
    <property type="match status" value="1"/>
</dbReference>
<reference evidence="2 3" key="1">
    <citation type="journal article" date="2013" name="Genome Announc.">
        <title>Complete genome sequence of Simiduia agarivorans SA1(T), a marine bacterium able to degrade a variety of polysaccharides.</title>
        <authorList>
            <person name="Lin S.Y."/>
            <person name="Shieh W.Y."/>
            <person name="Chen J.S."/>
            <person name="Tang S.L."/>
        </authorList>
    </citation>
    <scope>NUCLEOTIDE SEQUENCE [LARGE SCALE GENOMIC DNA]</scope>
    <source>
        <strain evidence="3">DSM 21679 / JCM 13881 / BCRC 17597 / SA1</strain>
    </source>
</reference>
<dbReference type="Proteomes" id="UP000000466">
    <property type="component" value="Chromosome"/>
</dbReference>
<dbReference type="InterPro" id="IPR005302">
    <property type="entry name" value="MoCF_Sase_C"/>
</dbReference>
<dbReference type="RefSeq" id="WP_015048897.1">
    <property type="nucleotide sequence ID" value="NC_018868.3"/>
</dbReference>
<dbReference type="GO" id="GO:0030151">
    <property type="term" value="F:molybdenum ion binding"/>
    <property type="evidence" value="ECO:0007669"/>
    <property type="project" value="InterPro"/>
</dbReference>
<gene>
    <name evidence="2" type="ordered locus">M5M_18080</name>
</gene>